<reference evidence="1" key="1">
    <citation type="submission" date="2022-10" db="EMBL/GenBank/DDBJ databases">
        <title>Complete Genome of Trichothecium roseum strain YXFP-22015, a Plant Pathogen Isolated from Citrus.</title>
        <authorList>
            <person name="Wang Y."/>
            <person name="Zhu L."/>
        </authorList>
    </citation>
    <scope>NUCLEOTIDE SEQUENCE</scope>
    <source>
        <strain evidence="1">YXFP-22015</strain>
    </source>
</reference>
<comment type="caution">
    <text evidence="1">The sequence shown here is derived from an EMBL/GenBank/DDBJ whole genome shotgun (WGS) entry which is preliminary data.</text>
</comment>
<dbReference type="Proteomes" id="UP001163324">
    <property type="component" value="Chromosome 10"/>
</dbReference>
<gene>
    <name evidence="1" type="ORF">N3K66_008964</name>
</gene>
<accession>A0ACC0URB5</accession>
<proteinExistence type="predicted"/>
<dbReference type="EMBL" id="CM047949">
    <property type="protein sequence ID" value="KAI9896064.1"/>
    <property type="molecule type" value="Genomic_DNA"/>
</dbReference>
<keyword evidence="2" id="KW-1185">Reference proteome</keyword>
<name>A0ACC0URB5_9HYPO</name>
<evidence type="ECO:0000313" key="1">
    <source>
        <dbReference type="EMBL" id="KAI9896064.1"/>
    </source>
</evidence>
<organism evidence="1 2">
    <name type="scientific">Trichothecium roseum</name>
    <dbReference type="NCBI Taxonomy" id="47278"/>
    <lineage>
        <taxon>Eukaryota</taxon>
        <taxon>Fungi</taxon>
        <taxon>Dikarya</taxon>
        <taxon>Ascomycota</taxon>
        <taxon>Pezizomycotina</taxon>
        <taxon>Sordariomycetes</taxon>
        <taxon>Hypocreomycetidae</taxon>
        <taxon>Hypocreales</taxon>
        <taxon>Hypocreales incertae sedis</taxon>
        <taxon>Trichothecium</taxon>
    </lineage>
</organism>
<sequence length="378" mass="41414">MSATNMNNTTTNNVVAPGDGEPSTFDWETAVAHDIEQALDPEITTNKPDLAILRIIRELLCKLEADSHEARSSLVVAAAHEVCEYYRGAYLDSEGEGFYFSQQDDHGSGQMTDMVYSYAWQVAMLFPATDVRHAALAELIAAFKSVCSSAPDVFDAKNPRVKFVNRDLEGVADDFWGKHHSMSNLTPIHFTTLVMLLNANMETSLFSLSPRRLVTGLDRKLHSGERLQAECDRTVRCSAFLARLLGLGILSPSVGTAWALRDVREYLAAADDDAVEDAVWRCRVLAAAQPFIYAGEVLAREVKKQEQSAKPRARLAFTGDARREWASGFAHAVARAGDGKGEVEMAARAAKGKMAELWPGMFTEGGHALDGRTDEGKV</sequence>
<protein>
    <submittedName>
        <fullName evidence="1">Uncharacterized protein</fullName>
    </submittedName>
</protein>
<evidence type="ECO:0000313" key="2">
    <source>
        <dbReference type="Proteomes" id="UP001163324"/>
    </source>
</evidence>